<dbReference type="GO" id="GO:0006629">
    <property type="term" value="P:lipid metabolic process"/>
    <property type="evidence" value="ECO:0007669"/>
    <property type="project" value="InterPro"/>
</dbReference>
<comment type="caution">
    <text evidence="11">The sequence shown here is derived from an EMBL/GenBank/DDBJ whole genome shotgun (WGS) entry which is preliminary data.</text>
</comment>
<evidence type="ECO:0000313" key="12">
    <source>
        <dbReference type="Proteomes" id="UP001375240"/>
    </source>
</evidence>
<dbReference type="PANTHER" id="PTHR31595:SF57">
    <property type="entry name" value="OS04G0481900 PROTEIN"/>
    <property type="match status" value="1"/>
</dbReference>
<feature type="transmembrane region" description="Helical" evidence="9">
    <location>
        <begin position="28"/>
        <end position="47"/>
    </location>
</feature>
<keyword evidence="4" id="KW-0808">Transferase</keyword>
<keyword evidence="7 9" id="KW-0472">Membrane</keyword>
<sequence length="527" mass="58201">MPLFPAASIAPYANYPDRLATIATKTPVLLHEAFLPPLLLFLTLLLYPRKSPLRNALALPVIVGLYARLVRLYTSSHWGFAFCVGAYAYYGALQAFNLLVVKDVARDADVRWQIDDTGVASSSNGHAHSNGNGEVKKSNGSTNGTTNGNASRHMNGNGVANGGSHGISNGTAGGQTFRASGLGYPEISKYPLIQRIRFTGSLIFASRGVGWKFQIRHIPEPPSPGTSLLSFIRTHAAKILFTYTVLETFSYIAAIDPYFTTPACWTTPFHRTALPADEYHALCMPSSMPATPAAVPFLWHNIFRKYMGLFSVYAILTQLFSIAALLLTVLIPVTRPEGWSPLFGSLADATSLRGFWTKFWHGIFKKYFSYPGEWIAFQLLQLDRRSARAQMIVMLAAFVNSGALHGVGCYTLNGRWRAAAGFFLLQPLGFVGEIAVYKMLKMCGVDARGTVGKVVTTVYSMTWLLWSSEVFAYDFLYGGISVAEPVAWSFWRWWTGTGGQAWRWGRPGEWLRWDTHEGSLGGWGVRL</sequence>
<evidence type="ECO:0000256" key="6">
    <source>
        <dbReference type="ARBA" id="ARBA00022989"/>
    </source>
</evidence>
<accession>A0AAV9UI98</accession>
<feature type="transmembrane region" description="Helical" evidence="9">
    <location>
        <begin position="392"/>
        <end position="413"/>
    </location>
</feature>
<feature type="transmembrane region" description="Helical" evidence="9">
    <location>
        <begin position="419"/>
        <end position="440"/>
    </location>
</feature>
<dbReference type="Proteomes" id="UP001375240">
    <property type="component" value="Unassembled WGS sequence"/>
</dbReference>
<evidence type="ECO:0000256" key="4">
    <source>
        <dbReference type="ARBA" id="ARBA00022679"/>
    </source>
</evidence>
<protein>
    <recommendedName>
        <fullName evidence="10">Wax synthase domain-containing protein</fullName>
    </recommendedName>
</protein>
<evidence type="ECO:0000259" key="10">
    <source>
        <dbReference type="Pfam" id="PF13813"/>
    </source>
</evidence>
<dbReference type="InterPro" id="IPR044851">
    <property type="entry name" value="Wax_synthase"/>
</dbReference>
<dbReference type="GO" id="GO:0016020">
    <property type="term" value="C:membrane"/>
    <property type="evidence" value="ECO:0007669"/>
    <property type="project" value="UniProtKB-SubCell"/>
</dbReference>
<organism evidence="11 12">
    <name type="scientific">Orbilia brochopaga</name>
    <dbReference type="NCBI Taxonomy" id="3140254"/>
    <lineage>
        <taxon>Eukaryota</taxon>
        <taxon>Fungi</taxon>
        <taxon>Dikarya</taxon>
        <taxon>Ascomycota</taxon>
        <taxon>Pezizomycotina</taxon>
        <taxon>Orbiliomycetes</taxon>
        <taxon>Orbiliales</taxon>
        <taxon>Orbiliaceae</taxon>
        <taxon>Orbilia</taxon>
    </lineage>
</organism>
<comment type="similarity">
    <text evidence="3">Belongs to the wax synthase family.</text>
</comment>
<evidence type="ECO:0000256" key="1">
    <source>
        <dbReference type="ARBA" id="ARBA00004141"/>
    </source>
</evidence>
<feature type="transmembrane region" description="Helical" evidence="9">
    <location>
        <begin position="310"/>
        <end position="333"/>
    </location>
</feature>
<feature type="transmembrane region" description="Helical" evidence="9">
    <location>
        <begin position="79"/>
        <end position="101"/>
    </location>
</feature>
<comment type="pathway">
    <text evidence="2">Secondary metabolite biosynthesis.</text>
</comment>
<evidence type="ECO:0000313" key="11">
    <source>
        <dbReference type="EMBL" id="KAK6341472.1"/>
    </source>
</evidence>
<evidence type="ECO:0000256" key="2">
    <source>
        <dbReference type="ARBA" id="ARBA00005179"/>
    </source>
</evidence>
<feature type="domain" description="Wax synthase" evidence="10">
    <location>
        <begin position="339"/>
        <end position="425"/>
    </location>
</feature>
<evidence type="ECO:0000256" key="7">
    <source>
        <dbReference type="ARBA" id="ARBA00023136"/>
    </source>
</evidence>
<feature type="compositionally biased region" description="Low complexity" evidence="8">
    <location>
        <begin position="120"/>
        <end position="151"/>
    </location>
</feature>
<name>A0AAV9UI98_9PEZI</name>
<evidence type="ECO:0000256" key="5">
    <source>
        <dbReference type="ARBA" id="ARBA00022692"/>
    </source>
</evidence>
<proteinExistence type="inferred from homology"/>
<dbReference type="Pfam" id="PF13813">
    <property type="entry name" value="MBOAT_2"/>
    <property type="match status" value="1"/>
</dbReference>
<dbReference type="PANTHER" id="PTHR31595">
    <property type="entry name" value="LONG-CHAIN-ALCOHOL O-FATTY-ACYLTRANSFERASE 3-RELATED"/>
    <property type="match status" value="1"/>
</dbReference>
<dbReference type="InterPro" id="IPR032805">
    <property type="entry name" value="Wax_synthase_dom"/>
</dbReference>
<feature type="region of interest" description="Disordered" evidence="8">
    <location>
        <begin position="120"/>
        <end position="165"/>
    </location>
</feature>
<evidence type="ECO:0000256" key="9">
    <source>
        <dbReference type="SAM" id="Phobius"/>
    </source>
</evidence>
<evidence type="ECO:0000256" key="3">
    <source>
        <dbReference type="ARBA" id="ARBA00007282"/>
    </source>
</evidence>
<keyword evidence="6 9" id="KW-1133">Transmembrane helix</keyword>
<dbReference type="EMBL" id="JAVHNQ010000007">
    <property type="protein sequence ID" value="KAK6341472.1"/>
    <property type="molecule type" value="Genomic_DNA"/>
</dbReference>
<dbReference type="GO" id="GO:0008374">
    <property type="term" value="F:O-acyltransferase activity"/>
    <property type="evidence" value="ECO:0007669"/>
    <property type="project" value="InterPro"/>
</dbReference>
<keyword evidence="12" id="KW-1185">Reference proteome</keyword>
<keyword evidence="5 9" id="KW-0812">Transmembrane</keyword>
<reference evidence="11 12" key="1">
    <citation type="submission" date="2019-10" db="EMBL/GenBank/DDBJ databases">
        <authorList>
            <person name="Palmer J.M."/>
        </authorList>
    </citation>
    <scope>NUCLEOTIDE SEQUENCE [LARGE SCALE GENOMIC DNA]</scope>
    <source>
        <strain evidence="11 12">TWF696</strain>
    </source>
</reference>
<evidence type="ECO:0000256" key="8">
    <source>
        <dbReference type="SAM" id="MobiDB-lite"/>
    </source>
</evidence>
<dbReference type="AlphaFoldDB" id="A0AAV9UI98"/>
<comment type="subcellular location">
    <subcellularLocation>
        <location evidence="1">Membrane</location>
        <topology evidence="1">Multi-pass membrane protein</topology>
    </subcellularLocation>
</comment>
<gene>
    <name evidence="11" type="ORF">TWF696_008545</name>
</gene>